<dbReference type="OrthoDB" id="423037at2759"/>
<feature type="chain" id="PRO_5032393725" description="PPIase cyclophilin-type domain-containing protein" evidence="1">
    <location>
        <begin position="24"/>
        <end position="335"/>
    </location>
</feature>
<dbReference type="InterPro" id="IPR029000">
    <property type="entry name" value="Cyclophilin-like_dom_sf"/>
</dbReference>
<dbReference type="Proteomes" id="UP000601435">
    <property type="component" value="Unassembled WGS sequence"/>
</dbReference>
<gene>
    <name evidence="2" type="ORF">SNEC2469_LOCUS10496</name>
</gene>
<keyword evidence="1" id="KW-0732">Signal</keyword>
<evidence type="ECO:0000313" key="2">
    <source>
        <dbReference type="EMBL" id="CAE7386968.1"/>
    </source>
</evidence>
<evidence type="ECO:0000313" key="3">
    <source>
        <dbReference type="Proteomes" id="UP000601435"/>
    </source>
</evidence>
<dbReference type="AlphaFoldDB" id="A0A812QCD7"/>
<dbReference type="SUPFAM" id="SSF50891">
    <property type="entry name" value="Cyclophilin-like"/>
    <property type="match status" value="1"/>
</dbReference>
<dbReference type="EMBL" id="CAJNJA010016731">
    <property type="protein sequence ID" value="CAE7386968.1"/>
    <property type="molecule type" value="Genomic_DNA"/>
</dbReference>
<protein>
    <recommendedName>
        <fullName evidence="4">PPIase cyclophilin-type domain-containing protein</fullName>
    </recommendedName>
</protein>
<reference evidence="2" key="1">
    <citation type="submission" date="2021-02" db="EMBL/GenBank/DDBJ databases">
        <authorList>
            <person name="Dougan E. K."/>
            <person name="Rhodes N."/>
            <person name="Thang M."/>
            <person name="Chan C."/>
        </authorList>
    </citation>
    <scope>NUCLEOTIDE SEQUENCE</scope>
</reference>
<comment type="caution">
    <text evidence="2">The sequence shown here is derived from an EMBL/GenBank/DDBJ whole genome shotgun (WGS) entry which is preliminary data.</text>
</comment>
<organism evidence="2 3">
    <name type="scientific">Symbiodinium necroappetens</name>
    <dbReference type="NCBI Taxonomy" id="1628268"/>
    <lineage>
        <taxon>Eukaryota</taxon>
        <taxon>Sar</taxon>
        <taxon>Alveolata</taxon>
        <taxon>Dinophyceae</taxon>
        <taxon>Suessiales</taxon>
        <taxon>Symbiodiniaceae</taxon>
        <taxon>Symbiodinium</taxon>
    </lineage>
</organism>
<keyword evidence="3" id="KW-1185">Reference proteome</keyword>
<sequence>MPLSAGRCLPAGVLLCWCSLVFAVLNQLAEDVDSQALLSIHPPSPDGLDGLDDHNARLLRCAKAAPGDALCFDTEPPAEFSVRFQLHDGRSFRVKSYSHWAPVFVQRFWQLSKLNWWRDVAIYRNVYVNETLRFVSQFGLVGTPSVNNAWVKWKTSNQTSPALKSNTRGRVSFSMDAVICKEGEPEDPCKALRPNCTAEDYCALGFFTEIYVNFADNSRLDPHGFAPIGEVDEGMDVLDDLAQTLGNRYGEVQDLCPPTPPKQVPLRRRLGYCTHAVQRRDRSQTYCVYRNGKCAGVNETKFHQEGNVYIKDDFPQMFRLRIKDTQVDSFTTVES</sequence>
<accession>A0A812QCD7</accession>
<evidence type="ECO:0000256" key="1">
    <source>
        <dbReference type="SAM" id="SignalP"/>
    </source>
</evidence>
<name>A0A812QCD7_9DINO</name>
<feature type="signal peptide" evidence="1">
    <location>
        <begin position="1"/>
        <end position="23"/>
    </location>
</feature>
<evidence type="ECO:0008006" key="4">
    <source>
        <dbReference type="Google" id="ProtNLM"/>
    </source>
</evidence>
<dbReference type="Gene3D" id="2.40.100.10">
    <property type="entry name" value="Cyclophilin-like"/>
    <property type="match status" value="1"/>
</dbReference>
<proteinExistence type="predicted"/>